<comment type="subcellular location">
    <subcellularLocation>
        <location evidence="1">Cell membrane</location>
        <topology evidence="1">Multi-pass membrane protein</topology>
    </subcellularLocation>
</comment>
<dbReference type="PANTHER" id="PTHR37937">
    <property type="entry name" value="CONJUGATIVE TRANSFER: DNA TRANSPORT"/>
    <property type="match status" value="1"/>
</dbReference>
<protein>
    <submittedName>
        <fullName evidence="8">Type IV secretory system conjugative DNA transfer family protein</fullName>
    </submittedName>
</protein>
<keyword evidence="4 7" id="KW-0812">Transmembrane</keyword>
<dbReference type="Pfam" id="PF02534">
    <property type="entry name" value="T4SS-DNA_transf"/>
    <property type="match status" value="1"/>
</dbReference>
<evidence type="ECO:0000256" key="5">
    <source>
        <dbReference type="ARBA" id="ARBA00022989"/>
    </source>
</evidence>
<keyword evidence="6 7" id="KW-0472">Membrane</keyword>
<comment type="similarity">
    <text evidence="2">Belongs to the VirD4/TraG family.</text>
</comment>
<dbReference type="InterPro" id="IPR051539">
    <property type="entry name" value="T4SS-coupling_protein"/>
</dbReference>
<gene>
    <name evidence="8" type="ORF">FHY56_16545</name>
</gene>
<dbReference type="EMBL" id="VEWJ01000018">
    <property type="protein sequence ID" value="TPF74038.1"/>
    <property type="molecule type" value="Genomic_DNA"/>
</dbReference>
<feature type="transmembrane region" description="Helical" evidence="7">
    <location>
        <begin position="121"/>
        <end position="141"/>
    </location>
</feature>
<evidence type="ECO:0000256" key="4">
    <source>
        <dbReference type="ARBA" id="ARBA00022692"/>
    </source>
</evidence>
<dbReference type="PANTHER" id="PTHR37937:SF1">
    <property type="entry name" value="CONJUGATIVE TRANSFER: DNA TRANSPORT"/>
    <property type="match status" value="1"/>
</dbReference>
<dbReference type="AlphaFoldDB" id="A0A502BKP3"/>
<evidence type="ECO:0000313" key="8">
    <source>
        <dbReference type="EMBL" id="TPF74038.1"/>
    </source>
</evidence>
<proteinExistence type="inferred from homology"/>
<dbReference type="Gene3D" id="3.40.50.300">
    <property type="entry name" value="P-loop containing nucleotide triphosphate hydrolases"/>
    <property type="match status" value="1"/>
</dbReference>
<dbReference type="InterPro" id="IPR003688">
    <property type="entry name" value="TraG/VirD4"/>
</dbReference>
<feature type="transmembrane region" description="Helical" evidence="7">
    <location>
        <begin position="97"/>
        <end position="115"/>
    </location>
</feature>
<reference evidence="8 9" key="1">
    <citation type="journal article" date="2003" name="Int. J. Syst. Evol. Microbiol.">
        <title>Towards a standardized format for the description of a novel species (of an established genus): Ochrobactrum gallinifaecis sp. nov.</title>
        <authorList>
            <person name="Kampfer P."/>
            <person name="Buczolits S."/>
            <person name="Albrecht A."/>
            <person name="Busse H.J."/>
            <person name="Stackebrandt E."/>
        </authorList>
    </citation>
    <scope>NUCLEOTIDE SEQUENCE [LARGE SCALE GENOMIC DNA]</scope>
    <source>
        <strain evidence="8 9">ISO 196</strain>
    </source>
</reference>
<keyword evidence="3" id="KW-1003">Cell membrane</keyword>
<comment type="caution">
    <text evidence="8">The sequence shown here is derived from an EMBL/GenBank/DDBJ whole genome shotgun (WGS) entry which is preliminary data.</text>
</comment>
<dbReference type="InterPro" id="IPR027417">
    <property type="entry name" value="P-loop_NTPase"/>
</dbReference>
<accession>A0A502BKP3</accession>
<dbReference type="GO" id="GO:0005886">
    <property type="term" value="C:plasma membrane"/>
    <property type="evidence" value="ECO:0007669"/>
    <property type="project" value="UniProtKB-SubCell"/>
</dbReference>
<evidence type="ECO:0000256" key="2">
    <source>
        <dbReference type="ARBA" id="ARBA00008806"/>
    </source>
</evidence>
<organism evidence="8 9">
    <name type="scientific">Brucella gallinifaecis</name>
    <dbReference type="NCBI Taxonomy" id="215590"/>
    <lineage>
        <taxon>Bacteria</taxon>
        <taxon>Pseudomonadati</taxon>
        <taxon>Pseudomonadota</taxon>
        <taxon>Alphaproteobacteria</taxon>
        <taxon>Hyphomicrobiales</taxon>
        <taxon>Brucellaceae</taxon>
        <taxon>Brucella/Ochrobactrum group</taxon>
        <taxon>Brucella</taxon>
    </lineage>
</organism>
<evidence type="ECO:0000256" key="1">
    <source>
        <dbReference type="ARBA" id="ARBA00004651"/>
    </source>
</evidence>
<evidence type="ECO:0000313" key="9">
    <source>
        <dbReference type="Proteomes" id="UP000315388"/>
    </source>
</evidence>
<keyword evidence="9" id="KW-1185">Reference proteome</keyword>
<evidence type="ECO:0000256" key="3">
    <source>
        <dbReference type="ARBA" id="ARBA00022475"/>
    </source>
</evidence>
<feature type="transmembrane region" description="Helical" evidence="7">
    <location>
        <begin position="70"/>
        <end position="90"/>
    </location>
</feature>
<sequence length="618" mass="68141">MTLRLSPAAIAVPPMISSQKGRSMKLDQKTIRLAVAIAASILVIFLSIAMKSSLPPPRDMFGYRVPDTTHWRMLAIIASGAAGFGLGWFISPQGRPFRLFVFALLAIGLFLVVYLDNGAVGWGLTPIASVAAFAIGLGYWLRSVVTRLTEMPTTFGSAQWADNDHLINNDVIGTDGIRLGHRHEDGAKLPLRYKGDRHILTCAPNRSGKGTTAIVPNLLTYPGSVIVIDPKGENAMMTAARRQDMGQDVHVVDPWGITVSAGLSVSRFNPLDLLMPGDIDLAENAMLLADAIIIPSENGNSFWDEEAKGKIQGIIGHVATHEDEAGNRHLGRVRDLLLLDGEDMQALHELMLQSPYHFIKSAGARALQQDDKLRANITATVQSQTHFLDSPRIRESLSASDFRFEDLKTNPMTVYLVLPSDRLNTFGRWLRLLIQQAITVNARNIEAQPEHPVLFILDELPALGRLSMIEQAFGLMAGYGIQLWGVVQDLSQLKRIYGDGWETFISNAGLVQYFGSRDRMTADYFSALCGQTTVWNVSSAISRAIGSTSGKSASHSETTTYSDTTAATMRKLAYPDELMRLPRGKQLLFIDNLNPIQSYRTPWFKDENLRDLGRNLRA</sequence>
<name>A0A502BKP3_9HYPH</name>
<evidence type="ECO:0000256" key="6">
    <source>
        <dbReference type="ARBA" id="ARBA00023136"/>
    </source>
</evidence>
<dbReference type="CDD" id="cd01127">
    <property type="entry name" value="TrwB_TraG_TraD_VirD4"/>
    <property type="match status" value="2"/>
</dbReference>
<keyword evidence="5 7" id="KW-1133">Transmembrane helix</keyword>
<dbReference type="SUPFAM" id="SSF52540">
    <property type="entry name" value="P-loop containing nucleoside triphosphate hydrolases"/>
    <property type="match status" value="1"/>
</dbReference>
<dbReference type="Proteomes" id="UP000315388">
    <property type="component" value="Unassembled WGS sequence"/>
</dbReference>
<evidence type="ECO:0000256" key="7">
    <source>
        <dbReference type="SAM" id="Phobius"/>
    </source>
</evidence>
<feature type="transmembrane region" description="Helical" evidence="7">
    <location>
        <begin position="30"/>
        <end position="50"/>
    </location>
</feature>